<evidence type="ECO:0000256" key="5">
    <source>
        <dbReference type="ARBA" id="ARBA00022692"/>
    </source>
</evidence>
<evidence type="ECO:0000256" key="8">
    <source>
        <dbReference type="RuleBase" id="RU363032"/>
    </source>
</evidence>
<keyword evidence="6 8" id="KW-1133">Transmembrane helix</keyword>
<keyword evidence="7 8" id="KW-0472">Membrane</keyword>
<organism evidence="10 11">
    <name type="scientific">Trichocoleus desertorum GB2-A4</name>
    <dbReference type="NCBI Taxonomy" id="2933944"/>
    <lineage>
        <taxon>Bacteria</taxon>
        <taxon>Bacillati</taxon>
        <taxon>Cyanobacteriota</taxon>
        <taxon>Cyanophyceae</taxon>
        <taxon>Leptolyngbyales</taxon>
        <taxon>Trichocoleusaceae</taxon>
        <taxon>Trichocoleus</taxon>
    </lineage>
</organism>
<comment type="caution">
    <text evidence="10">The sequence shown here is derived from an EMBL/GenBank/DDBJ whole genome shotgun (WGS) entry which is preliminary data.</text>
</comment>
<feature type="transmembrane region" description="Helical" evidence="8">
    <location>
        <begin position="146"/>
        <end position="167"/>
    </location>
</feature>
<dbReference type="Pfam" id="PF00528">
    <property type="entry name" value="BPD_transp_1"/>
    <property type="match status" value="1"/>
</dbReference>
<evidence type="ECO:0000256" key="1">
    <source>
        <dbReference type="ARBA" id="ARBA00004651"/>
    </source>
</evidence>
<accession>A0ABV0J592</accession>
<proteinExistence type="inferred from homology"/>
<feature type="transmembrane region" description="Helical" evidence="8">
    <location>
        <begin position="229"/>
        <end position="255"/>
    </location>
</feature>
<keyword evidence="3 8" id="KW-0813">Transport</keyword>
<dbReference type="InterPro" id="IPR035906">
    <property type="entry name" value="MetI-like_sf"/>
</dbReference>
<keyword evidence="5 8" id="KW-0812">Transmembrane</keyword>
<dbReference type="InterPro" id="IPR000515">
    <property type="entry name" value="MetI-like"/>
</dbReference>
<dbReference type="PANTHER" id="PTHR43848:SF2">
    <property type="entry name" value="PUTRESCINE TRANSPORT SYSTEM PERMEASE PROTEIN POTI"/>
    <property type="match status" value="1"/>
</dbReference>
<dbReference type="SUPFAM" id="SSF161098">
    <property type="entry name" value="MetI-like"/>
    <property type="match status" value="1"/>
</dbReference>
<evidence type="ECO:0000256" key="7">
    <source>
        <dbReference type="ARBA" id="ARBA00023136"/>
    </source>
</evidence>
<dbReference type="InterPro" id="IPR051789">
    <property type="entry name" value="Bact_Polyamine_Transport"/>
</dbReference>
<evidence type="ECO:0000256" key="4">
    <source>
        <dbReference type="ARBA" id="ARBA00022475"/>
    </source>
</evidence>
<dbReference type="Proteomes" id="UP001464891">
    <property type="component" value="Unassembled WGS sequence"/>
</dbReference>
<evidence type="ECO:0000313" key="10">
    <source>
        <dbReference type="EMBL" id="MEP0816814.1"/>
    </source>
</evidence>
<comment type="similarity">
    <text evidence="2">Belongs to the binding-protein-dependent transport system permease family. CysTW subfamily.</text>
</comment>
<dbReference type="RefSeq" id="WP_190438924.1">
    <property type="nucleotide sequence ID" value="NZ_JAMPKM010000003.1"/>
</dbReference>
<feature type="domain" description="ABC transmembrane type-1" evidence="9">
    <location>
        <begin position="105"/>
        <end position="293"/>
    </location>
</feature>
<keyword evidence="11" id="KW-1185">Reference proteome</keyword>
<evidence type="ECO:0000259" key="9">
    <source>
        <dbReference type="PROSITE" id="PS50928"/>
    </source>
</evidence>
<dbReference type="CDD" id="cd06261">
    <property type="entry name" value="TM_PBP2"/>
    <property type="match status" value="1"/>
</dbReference>
<feature type="transmembrane region" description="Helical" evidence="8">
    <location>
        <begin position="275"/>
        <end position="296"/>
    </location>
</feature>
<evidence type="ECO:0000256" key="2">
    <source>
        <dbReference type="ARBA" id="ARBA00007069"/>
    </source>
</evidence>
<reference evidence="10 11" key="1">
    <citation type="submission" date="2022-04" db="EMBL/GenBank/DDBJ databases">
        <title>Positive selection, recombination, and allopatry shape intraspecific diversity of widespread and dominant cyanobacteria.</title>
        <authorList>
            <person name="Wei J."/>
            <person name="Shu W."/>
            <person name="Hu C."/>
        </authorList>
    </citation>
    <scope>NUCLEOTIDE SEQUENCE [LARGE SCALE GENOMIC DNA]</scope>
    <source>
        <strain evidence="10 11">GB2-A4</strain>
    </source>
</reference>
<feature type="transmembrane region" description="Helical" evidence="8">
    <location>
        <begin position="54"/>
        <end position="75"/>
    </location>
</feature>
<dbReference type="PROSITE" id="PS50928">
    <property type="entry name" value="ABC_TM1"/>
    <property type="match status" value="1"/>
</dbReference>
<evidence type="ECO:0000313" key="11">
    <source>
        <dbReference type="Proteomes" id="UP001464891"/>
    </source>
</evidence>
<name>A0ABV0J592_9CYAN</name>
<dbReference type="PANTHER" id="PTHR43848">
    <property type="entry name" value="PUTRESCINE TRANSPORT SYSTEM PERMEASE PROTEIN POTI"/>
    <property type="match status" value="1"/>
</dbReference>
<dbReference type="EMBL" id="JAMPKM010000003">
    <property type="protein sequence ID" value="MEP0816814.1"/>
    <property type="molecule type" value="Genomic_DNA"/>
</dbReference>
<comment type="subcellular location">
    <subcellularLocation>
        <location evidence="1 8">Cell membrane</location>
        <topology evidence="1 8">Multi-pass membrane protein</topology>
    </subcellularLocation>
</comment>
<protein>
    <submittedName>
        <fullName evidence="10">ABC transporter permease</fullName>
    </submittedName>
</protein>
<dbReference type="Gene3D" id="1.10.3720.10">
    <property type="entry name" value="MetI-like"/>
    <property type="match status" value="1"/>
</dbReference>
<feature type="transmembrane region" description="Helical" evidence="8">
    <location>
        <begin position="101"/>
        <end position="125"/>
    </location>
</feature>
<evidence type="ECO:0000256" key="3">
    <source>
        <dbReference type="ARBA" id="ARBA00022448"/>
    </source>
</evidence>
<gene>
    <name evidence="10" type="ORF">NC998_06870</name>
</gene>
<keyword evidence="4" id="KW-1003">Cell membrane</keyword>
<feature type="transmembrane region" description="Helical" evidence="8">
    <location>
        <begin position="173"/>
        <end position="192"/>
    </location>
</feature>
<evidence type="ECO:0000256" key="6">
    <source>
        <dbReference type="ARBA" id="ARBA00022989"/>
    </source>
</evidence>
<sequence length="306" mass="33253">MAIPRRNAKLGERRVILSHQGANIQDSDTIARRIHVSVIGPQAKTNPRASWQALFSLLMFGFMYLPIVVLTFYSFNQSAYSASWTGFTLAWYRKFFADERILAALQTSLIVALVAVAIAAVLGTLMTVGLTRYHFPGKGLYRGMSYLPLIIPDIAIAVATLVFLAVVAMPLSLWTIVAAHVVFCLSYVAIVVSTRLTGLDSHLEEAALDLGATPTQAFMQVLLPELMPAIVSGCLLAFVLSMDDFLIASFTAGGGATTLPMEIFSRIRTGVKPDINALSVVLILASGFVAFVAESIRYQGSQKRFK</sequence>